<dbReference type="OrthoDB" id="73875at2759"/>
<proteinExistence type="predicted"/>
<dbReference type="EMBL" id="JAACJP010000049">
    <property type="protein sequence ID" value="KAF5371015.1"/>
    <property type="molecule type" value="Genomic_DNA"/>
</dbReference>
<dbReference type="AlphaFoldDB" id="A0A8H5LV00"/>
<organism evidence="1 2">
    <name type="scientific">Tricholomella constricta</name>
    <dbReference type="NCBI Taxonomy" id="117010"/>
    <lineage>
        <taxon>Eukaryota</taxon>
        <taxon>Fungi</taxon>
        <taxon>Dikarya</taxon>
        <taxon>Basidiomycota</taxon>
        <taxon>Agaricomycotina</taxon>
        <taxon>Agaricomycetes</taxon>
        <taxon>Agaricomycetidae</taxon>
        <taxon>Agaricales</taxon>
        <taxon>Tricholomatineae</taxon>
        <taxon>Lyophyllaceae</taxon>
        <taxon>Tricholomella</taxon>
    </lineage>
</organism>
<accession>A0A8H5LV00</accession>
<gene>
    <name evidence="1" type="ORF">D9615_010015</name>
</gene>
<comment type="caution">
    <text evidence="1">The sequence shown here is derived from an EMBL/GenBank/DDBJ whole genome shotgun (WGS) entry which is preliminary data.</text>
</comment>
<keyword evidence="2" id="KW-1185">Reference proteome</keyword>
<reference evidence="1 2" key="1">
    <citation type="journal article" date="2020" name="ISME J.">
        <title>Uncovering the hidden diversity of litter-decomposition mechanisms in mushroom-forming fungi.</title>
        <authorList>
            <person name="Floudas D."/>
            <person name="Bentzer J."/>
            <person name="Ahren D."/>
            <person name="Johansson T."/>
            <person name="Persson P."/>
            <person name="Tunlid A."/>
        </authorList>
    </citation>
    <scope>NUCLEOTIDE SEQUENCE [LARGE SCALE GENOMIC DNA]</scope>
    <source>
        <strain evidence="1 2">CBS 661.87</strain>
    </source>
</reference>
<evidence type="ECO:0000313" key="2">
    <source>
        <dbReference type="Proteomes" id="UP000565441"/>
    </source>
</evidence>
<evidence type="ECO:0000313" key="1">
    <source>
        <dbReference type="EMBL" id="KAF5371015.1"/>
    </source>
</evidence>
<dbReference type="Proteomes" id="UP000565441">
    <property type="component" value="Unassembled WGS sequence"/>
</dbReference>
<sequence>MCLSVNLSSSIIHLHFFIPCLSTQVTMMALSLSSFFSTLVSILLLLQSTTHAARHNDWSKPCFHGECFYDLPAHSGKASGSLKIWGSLDAITDITAAAGWTILGCSPDALVQDIRLVCNSDDTGNSGCAHLHRKAGAVGKIVRLPENCGKSAFARISKAWVSKDQSIPKDVARRLVRRRGAQPQVHALALDADFAAVDPATNGEVSIAIQGSTVPGAEGNLTVTPSSSRHDRRGPSSFIDDAFNYFNSFDESATKALPPVEVSKSFPFFSESIPCDGPPAFNATMKADVDTNAHTVITLGVAAAGTIVPPKLTEFGLFTGMDGTFGGTLDFKGHVTAKVETSVTFLQVGILGLDFPGLLTIDPSFKILGQVSATLDVNLELKLDLSYTVNGAKLFFPPSPNHPSGGSFSSGNAPLKLSVSPSVASKTVVAAHLIPRFDVAISALGGIAEATFFVDFDASGFATLTLNAAATGVGIDPATGAVSPSESASLDGCISAGTGLHVVAGADGSFFDLIDVSTEIPLFVVDFELFKKCFGVGTQKRAVSGHPELMPHRRELSMSCPVPSENPLVAVA</sequence>
<name>A0A8H5LV00_9AGAR</name>
<protein>
    <submittedName>
        <fullName evidence="1">Uncharacterized protein</fullName>
    </submittedName>
</protein>